<gene>
    <name evidence="1" type="ORF">SAMN05216197_1518</name>
</gene>
<protein>
    <submittedName>
        <fullName evidence="1">Uncharacterized protein</fullName>
    </submittedName>
</protein>
<evidence type="ECO:0000313" key="2">
    <source>
        <dbReference type="Proteomes" id="UP000182332"/>
    </source>
</evidence>
<sequence length="90" mass="9946">MTVHYVFPVMRPGVKKMINGDIGETKQEARQLWMAGLRAVGGTGFGGERVIRHTAKSRVQMRASSRLKPVPLKQRVQSVRTDMNADVGPA</sequence>
<name>A0A1I0J9U6_9PSED</name>
<dbReference type="EMBL" id="FOHW01000051">
    <property type="protein sequence ID" value="SEU06654.1"/>
    <property type="molecule type" value="Genomic_DNA"/>
</dbReference>
<dbReference type="Proteomes" id="UP000182332">
    <property type="component" value="Unassembled WGS sequence"/>
</dbReference>
<organism evidence="1 2">
    <name type="scientific">Pseudomonas graminis</name>
    <dbReference type="NCBI Taxonomy" id="158627"/>
    <lineage>
        <taxon>Bacteria</taxon>
        <taxon>Pseudomonadati</taxon>
        <taxon>Pseudomonadota</taxon>
        <taxon>Gammaproteobacteria</taxon>
        <taxon>Pseudomonadales</taxon>
        <taxon>Pseudomonadaceae</taxon>
        <taxon>Pseudomonas</taxon>
    </lineage>
</organism>
<dbReference type="AlphaFoldDB" id="A0A1I0J9U6"/>
<proteinExistence type="predicted"/>
<accession>A0A1I0J9U6</accession>
<evidence type="ECO:0000313" key="1">
    <source>
        <dbReference type="EMBL" id="SEU06654.1"/>
    </source>
</evidence>
<reference evidence="1 2" key="1">
    <citation type="submission" date="2016-10" db="EMBL/GenBank/DDBJ databases">
        <authorList>
            <person name="de Groot N.N."/>
        </authorList>
    </citation>
    <scope>NUCLEOTIDE SEQUENCE [LARGE SCALE GENOMIC DNA]</scope>
    <source>
        <strain evidence="1 2">DSM 11363</strain>
    </source>
</reference>